<dbReference type="PROSITE" id="PS51886">
    <property type="entry name" value="TLDC"/>
    <property type="match status" value="1"/>
</dbReference>
<protein>
    <submittedName>
        <fullName evidence="4">678_t:CDS:1</fullName>
    </submittedName>
</protein>
<dbReference type="InterPro" id="IPR001245">
    <property type="entry name" value="Ser-Thr/Tyr_kinase_cat_dom"/>
</dbReference>
<feature type="non-terminal residue" evidence="4">
    <location>
        <position position="437"/>
    </location>
</feature>
<dbReference type="InterPro" id="IPR000719">
    <property type="entry name" value="Prot_kinase_dom"/>
</dbReference>
<proteinExistence type="predicted"/>
<dbReference type="GO" id="GO:0005524">
    <property type="term" value="F:ATP binding"/>
    <property type="evidence" value="ECO:0007669"/>
    <property type="project" value="UniProtKB-UniRule"/>
</dbReference>
<organism evidence="4 5">
    <name type="scientific">Cetraspora pellucida</name>
    <dbReference type="NCBI Taxonomy" id="1433469"/>
    <lineage>
        <taxon>Eukaryota</taxon>
        <taxon>Fungi</taxon>
        <taxon>Fungi incertae sedis</taxon>
        <taxon>Mucoromycota</taxon>
        <taxon>Glomeromycotina</taxon>
        <taxon>Glomeromycetes</taxon>
        <taxon>Diversisporales</taxon>
        <taxon>Gigasporaceae</taxon>
        <taxon>Cetraspora</taxon>
    </lineage>
</organism>
<dbReference type="PROSITE" id="PS50011">
    <property type="entry name" value="PROTEIN_KINASE_DOM"/>
    <property type="match status" value="1"/>
</dbReference>
<comment type="caution">
    <text evidence="4">The sequence shown here is derived from an EMBL/GenBank/DDBJ whole genome shotgun (WGS) entry which is preliminary data.</text>
</comment>
<keyword evidence="1" id="KW-0547">Nucleotide-binding</keyword>
<dbReference type="Pfam" id="PF07534">
    <property type="entry name" value="TLD"/>
    <property type="match status" value="1"/>
</dbReference>
<feature type="domain" description="Protein kinase" evidence="2">
    <location>
        <begin position="45"/>
        <end position="388"/>
    </location>
</feature>
<dbReference type="Gene3D" id="1.10.510.10">
    <property type="entry name" value="Transferase(Phosphotransferase) domain 1"/>
    <property type="match status" value="2"/>
</dbReference>
<dbReference type="InterPro" id="IPR011009">
    <property type="entry name" value="Kinase-like_dom_sf"/>
</dbReference>
<dbReference type="GO" id="GO:0004674">
    <property type="term" value="F:protein serine/threonine kinase activity"/>
    <property type="evidence" value="ECO:0007669"/>
    <property type="project" value="TreeGrafter"/>
</dbReference>
<dbReference type="AlphaFoldDB" id="A0A9N9JIJ9"/>
<dbReference type="InterPro" id="IPR051681">
    <property type="entry name" value="Ser/Thr_Kinases-Pseudokinases"/>
</dbReference>
<dbReference type="InterPro" id="IPR017441">
    <property type="entry name" value="Protein_kinase_ATP_BS"/>
</dbReference>
<dbReference type="PROSITE" id="PS00107">
    <property type="entry name" value="PROTEIN_KINASE_ATP"/>
    <property type="match status" value="1"/>
</dbReference>
<feature type="binding site" evidence="1">
    <location>
        <position position="72"/>
    </location>
    <ligand>
        <name>ATP</name>
        <dbReference type="ChEBI" id="CHEBI:30616"/>
    </ligand>
</feature>
<feature type="non-terminal residue" evidence="4">
    <location>
        <position position="1"/>
    </location>
</feature>
<evidence type="ECO:0000256" key="1">
    <source>
        <dbReference type="PROSITE-ProRule" id="PRU10141"/>
    </source>
</evidence>
<gene>
    <name evidence="4" type="ORF">CPELLU_LOCUS16352</name>
</gene>
<dbReference type="Pfam" id="PF07714">
    <property type="entry name" value="PK_Tyr_Ser-Thr"/>
    <property type="match status" value="1"/>
</dbReference>
<dbReference type="PANTHER" id="PTHR44329">
    <property type="entry name" value="SERINE/THREONINE-PROTEIN KINASE TNNI3K-RELATED"/>
    <property type="match status" value="1"/>
</dbReference>
<sequence length="437" mass="50323">IPLTDTMDTHNTVDSHIDIQSSKPLEWYFQALKEGRIVKFKYSEFINVEEIGQGGYGIVYSADYGDQKVALKRFTKNNSVESFANEIKQIYTVNNHDNINRFHGITTDPEMGDFIMVLQFARGGNLRDYLKRQWNSDGFKISLTKIIQILEQIVQGLNHLHTNNIIHRDLGEREVIIPGTPKSYVDLYQKCWSTEPEQRPTLKEISKCLGEISKEANNKFIIVENDHQVPQRHPSLPDIFPSSPNSIDSSQNSVYFSSHPTLPIQVFTSTTDIITKSHVERISSWIYGNNVQCKLKLLYIGNRDQDGLKFKGFHEKCDNESRTLVVTRIRATGEIIGGYNPIEWKTAPRKFGMPSREYGNTIEGFIFSFQGERSTYSKVENADKAIYYKDGFGPCWGKHDLSLRNDMAYSYKWCCKQKNYRRLIRLSAGSFDAENYQ</sequence>
<evidence type="ECO:0000313" key="5">
    <source>
        <dbReference type="Proteomes" id="UP000789759"/>
    </source>
</evidence>
<feature type="domain" description="TLDc" evidence="3">
    <location>
        <begin position="272"/>
        <end position="437"/>
    </location>
</feature>
<evidence type="ECO:0000313" key="4">
    <source>
        <dbReference type="EMBL" id="CAG8780347.1"/>
    </source>
</evidence>
<keyword evidence="5" id="KW-1185">Reference proteome</keyword>
<dbReference type="InterPro" id="IPR006571">
    <property type="entry name" value="TLDc_dom"/>
</dbReference>
<reference evidence="4" key="1">
    <citation type="submission" date="2021-06" db="EMBL/GenBank/DDBJ databases">
        <authorList>
            <person name="Kallberg Y."/>
            <person name="Tangrot J."/>
            <person name="Rosling A."/>
        </authorList>
    </citation>
    <scope>NUCLEOTIDE SEQUENCE</scope>
    <source>
        <strain evidence="4">FL966</strain>
    </source>
</reference>
<keyword evidence="1" id="KW-0067">ATP-binding</keyword>
<evidence type="ECO:0000259" key="2">
    <source>
        <dbReference type="PROSITE" id="PS50011"/>
    </source>
</evidence>
<dbReference type="Proteomes" id="UP000789759">
    <property type="component" value="Unassembled WGS sequence"/>
</dbReference>
<dbReference type="SUPFAM" id="SSF56112">
    <property type="entry name" value="Protein kinase-like (PK-like)"/>
    <property type="match status" value="1"/>
</dbReference>
<name>A0A9N9JIJ9_9GLOM</name>
<dbReference type="EMBL" id="CAJVQA010023910">
    <property type="protein sequence ID" value="CAG8780347.1"/>
    <property type="molecule type" value="Genomic_DNA"/>
</dbReference>
<dbReference type="OrthoDB" id="535945at2759"/>
<evidence type="ECO:0000259" key="3">
    <source>
        <dbReference type="PROSITE" id="PS51886"/>
    </source>
</evidence>
<accession>A0A9N9JIJ9</accession>